<evidence type="ECO:0000256" key="9">
    <source>
        <dbReference type="ARBA" id="ARBA00023207"/>
    </source>
</evidence>
<evidence type="ECO:0000313" key="14">
    <source>
        <dbReference type="Ensembl" id="ENSLLEP00000000485.1"/>
    </source>
</evidence>
<name>A0A8C5LMS9_9ANUR</name>
<organism evidence="14 15">
    <name type="scientific">Leptobrachium leishanense</name>
    <name type="common">Leishan spiny toad</name>
    <dbReference type="NCBI Taxonomy" id="445787"/>
    <lineage>
        <taxon>Eukaryota</taxon>
        <taxon>Metazoa</taxon>
        <taxon>Chordata</taxon>
        <taxon>Craniata</taxon>
        <taxon>Vertebrata</taxon>
        <taxon>Euteleostomi</taxon>
        <taxon>Amphibia</taxon>
        <taxon>Batrachia</taxon>
        <taxon>Anura</taxon>
        <taxon>Pelobatoidea</taxon>
        <taxon>Megophryidae</taxon>
        <taxon>Leptobrachium</taxon>
    </lineage>
</organism>
<dbReference type="Pfam" id="PF01153">
    <property type="entry name" value="Glypican"/>
    <property type="match status" value="1"/>
</dbReference>
<keyword evidence="15" id="KW-1185">Reference proteome</keyword>
<dbReference type="Ensembl" id="ENSLLET00000000507.1">
    <property type="protein sequence ID" value="ENSLLEP00000000485.1"/>
    <property type="gene ID" value="ENSLLEG00000000326.1"/>
</dbReference>
<comment type="similarity">
    <text evidence="2 11">Belongs to the glypican family.</text>
</comment>
<evidence type="ECO:0000256" key="5">
    <source>
        <dbReference type="ARBA" id="ARBA00022729"/>
    </source>
</evidence>
<keyword evidence="9 12" id="KW-0357">Heparan sulfate</keyword>
<dbReference type="AlphaFoldDB" id="A0A8C5LMS9"/>
<dbReference type="GeneTree" id="ENSGT01050000244897"/>
<comment type="function">
    <text evidence="12">Cell surface proteoglycan.</text>
</comment>
<accession>A0A8C5LMS9</accession>
<evidence type="ECO:0000256" key="4">
    <source>
        <dbReference type="ARBA" id="ARBA00022622"/>
    </source>
</evidence>
<keyword evidence="8" id="KW-0325">Glycoprotein</keyword>
<dbReference type="GO" id="GO:1905475">
    <property type="term" value="P:regulation of protein localization to membrane"/>
    <property type="evidence" value="ECO:0007669"/>
    <property type="project" value="TreeGrafter"/>
</dbReference>
<dbReference type="GO" id="GO:0005576">
    <property type="term" value="C:extracellular region"/>
    <property type="evidence" value="ECO:0007669"/>
    <property type="project" value="TreeGrafter"/>
</dbReference>
<evidence type="ECO:0000256" key="12">
    <source>
        <dbReference type="RuleBase" id="RU003519"/>
    </source>
</evidence>
<evidence type="ECO:0000256" key="13">
    <source>
        <dbReference type="SAM" id="SignalP"/>
    </source>
</evidence>
<dbReference type="GO" id="GO:0045202">
    <property type="term" value="C:synapse"/>
    <property type="evidence" value="ECO:0007669"/>
    <property type="project" value="TreeGrafter"/>
</dbReference>
<reference evidence="14" key="1">
    <citation type="submission" date="2025-08" db="UniProtKB">
        <authorList>
            <consortium name="Ensembl"/>
        </authorList>
    </citation>
    <scope>IDENTIFICATION</scope>
</reference>
<dbReference type="PANTHER" id="PTHR10822:SF31">
    <property type="entry name" value="GLYPICAN-6"/>
    <property type="match status" value="1"/>
</dbReference>
<dbReference type="GO" id="GO:0005886">
    <property type="term" value="C:plasma membrane"/>
    <property type="evidence" value="ECO:0007669"/>
    <property type="project" value="UniProtKB-SubCell"/>
</dbReference>
<proteinExistence type="inferred from homology"/>
<dbReference type="PANTHER" id="PTHR10822">
    <property type="entry name" value="GLYPICAN"/>
    <property type="match status" value="1"/>
</dbReference>
<evidence type="ECO:0000256" key="3">
    <source>
        <dbReference type="ARBA" id="ARBA00022475"/>
    </source>
</evidence>
<keyword evidence="7 12" id="KW-0472">Membrane</keyword>
<keyword evidence="3" id="KW-1003">Cell membrane</keyword>
<evidence type="ECO:0008006" key="16">
    <source>
        <dbReference type="Google" id="ProtNLM"/>
    </source>
</evidence>
<evidence type="ECO:0000256" key="10">
    <source>
        <dbReference type="ARBA" id="ARBA00023288"/>
    </source>
</evidence>
<keyword evidence="10 12" id="KW-0449">Lipoprotein</keyword>
<evidence type="ECO:0000256" key="6">
    <source>
        <dbReference type="ARBA" id="ARBA00022974"/>
    </source>
</evidence>
<evidence type="ECO:0000256" key="1">
    <source>
        <dbReference type="ARBA" id="ARBA00004609"/>
    </source>
</evidence>
<dbReference type="OrthoDB" id="9428756at2759"/>
<protein>
    <recommendedName>
        <fullName evidence="16">Glypican</fullName>
    </recommendedName>
</protein>
<dbReference type="InterPro" id="IPR001863">
    <property type="entry name" value="Glypican"/>
</dbReference>
<evidence type="ECO:0000256" key="7">
    <source>
        <dbReference type="ARBA" id="ARBA00023136"/>
    </source>
</evidence>
<evidence type="ECO:0000256" key="11">
    <source>
        <dbReference type="RuleBase" id="RU003518"/>
    </source>
</evidence>
<dbReference type="Proteomes" id="UP000694569">
    <property type="component" value="Unplaced"/>
</dbReference>
<dbReference type="GO" id="GO:0016477">
    <property type="term" value="P:cell migration"/>
    <property type="evidence" value="ECO:0007669"/>
    <property type="project" value="TreeGrafter"/>
</dbReference>
<keyword evidence="5 13" id="KW-0732">Signal</keyword>
<feature type="signal peptide" evidence="13">
    <location>
        <begin position="1"/>
        <end position="18"/>
    </location>
</feature>
<keyword evidence="6 12" id="KW-0654">Proteoglycan</keyword>
<reference evidence="14" key="2">
    <citation type="submission" date="2025-09" db="UniProtKB">
        <authorList>
            <consortium name="Ensembl"/>
        </authorList>
    </citation>
    <scope>IDENTIFICATION</scope>
</reference>
<evidence type="ECO:0000313" key="15">
    <source>
        <dbReference type="Proteomes" id="UP000694569"/>
    </source>
</evidence>
<dbReference type="GO" id="GO:0009986">
    <property type="term" value="C:cell surface"/>
    <property type="evidence" value="ECO:0007669"/>
    <property type="project" value="TreeGrafter"/>
</dbReference>
<keyword evidence="4 12" id="KW-0336">GPI-anchor</keyword>
<comment type="subcellular location">
    <subcellularLocation>
        <location evidence="1 12">Cell membrane</location>
        <topology evidence="1 12">Lipid-anchor</topology>
        <topology evidence="1 12">GPI-anchor</topology>
    </subcellularLocation>
</comment>
<feature type="chain" id="PRO_5034795729" description="Glypican" evidence="13">
    <location>
        <begin position="19"/>
        <end position="131"/>
    </location>
</feature>
<dbReference type="GO" id="GO:0098552">
    <property type="term" value="C:side of membrane"/>
    <property type="evidence" value="ECO:0007669"/>
    <property type="project" value="UniProtKB-KW"/>
</dbReference>
<evidence type="ECO:0000256" key="8">
    <source>
        <dbReference type="ARBA" id="ARBA00023180"/>
    </source>
</evidence>
<evidence type="ECO:0000256" key="2">
    <source>
        <dbReference type="ARBA" id="ARBA00010260"/>
    </source>
</evidence>
<dbReference type="GO" id="GO:0009966">
    <property type="term" value="P:regulation of signal transduction"/>
    <property type="evidence" value="ECO:0007669"/>
    <property type="project" value="InterPro"/>
</dbReference>
<sequence>MFWIEALLFWISVPPALGTRDDAKAGSCSEVRRAYSAKGFSLARVPYHEIAGEHLHICPQEYTCCTTEMENKLSEQSKLEFMKLVEETSHFVRTTFVSWHKKFDGTFSNQFVLSLSKDQKGSIPCHCSRAS</sequence>